<proteinExistence type="predicted"/>
<gene>
    <name evidence="1" type="ORF">CEJ86_19805</name>
</gene>
<comment type="caution">
    <text evidence="1">The sequence shown here is derived from an EMBL/GenBank/DDBJ whole genome shotgun (WGS) entry which is preliminary data.</text>
</comment>
<sequence>MLHFLVYTPEGRSENGKLNPALLMQADKEGLSVLRGRAADAEFEETMKALRPRWQTNGRSLEGIITFAAGDVRYTAGERFCCVYDTGMEKKPWHADLMLPEVKAESNSQAKKLRFLRLKALVDLIGNDFSDMKDFRGGRLAHLADSAAA</sequence>
<evidence type="ECO:0000313" key="1">
    <source>
        <dbReference type="EMBL" id="PJR13987.1"/>
    </source>
</evidence>
<accession>A0A2J0Z0H3</accession>
<evidence type="ECO:0000313" key="2">
    <source>
        <dbReference type="Proteomes" id="UP000231987"/>
    </source>
</evidence>
<dbReference type="AlphaFoldDB" id="A0A2J0Z0H3"/>
<dbReference type="EMBL" id="NJGD01000008">
    <property type="protein sequence ID" value="PJR13987.1"/>
    <property type="molecule type" value="Genomic_DNA"/>
</dbReference>
<organism evidence="1 2">
    <name type="scientific">Rhizobium meliloti</name>
    <name type="common">Ensifer meliloti</name>
    <name type="synonym">Sinorhizobium meliloti</name>
    <dbReference type="NCBI Taxonomy" id="382"/>
    <lineage>
        <taxon>Bacteria</taxon>
        <taxon>Pseudomonadati</taxon>
        <taxon>Pseudomonadota</taxon>
        <taxon>Alphaproteobacteria</taxon>
        <taxon>Hyphomicrobiales</taxon>
        <taxon>Rhizobiaceae</taxon>
        <taxon>Sinorhizobium/Ensifer group</taxon>
        <taxon>Sinorhizobium</taxon>
    </lineage>
</organism>
<protein>
    <submittedName>
        <fullName evidence="1">Uncharacterized protein</fullName>
    </submittedName>
</protein>
<dbReference type="Proteomes" id="UP000231987">
    <property type="component" value="Unassembled WGS sequence"/>
</dbReference>
<name>A0A2J0Z0H3_RHIML</name>
<reference evidence="1 2" key="1">
    <citation type="submission" date="2017-06" db="EMBL/GenBank/DDBJ databases">
        <title>Ensifer strains isolated from leguminous trees and herbs display diverse denitrification phenotypes with some acting as strong N2O sinks.</title>
        <authorList>
            <person name="Woliy K."/>
            <person name="Mania D."/>
            <person name="Bakken L.R."/>
            <person name="Frostegard A."/>
        </authorList>
    </citation>
    <scope>NUCLEOTIDE SEQUENCE [LARGE SCALE GENOMIC DNA]</scope>
    <source>
        <strain evidence="1 2">AC50a</strain>
    </source>
</reference>